<dbReference type="WBParaSite" id="TCONS_00000194.p1">
    <property type="protein sequence ID" value="TCONS_00000194.p1"/>
    <property type="gene ID" value="XLOC_000221"/>
</dbReference>
<dbReference type="GO" id="GO:0005112">
    <property type="term" value="F:Notch binding"/>
    <property type="evidence" value="ECO:0007669"/>
    <property type="project" value="TreeGrafter"/>
</dbReference>
<dbReference type="Proteomes" id="UP000035681">
    <property type="component" value="Unplaced"/>
</dbReference>
<dbReference type="AlphaFoldDB" id="A0A0K0E1V3"/>
<proteinExistence type="predicted"/>
<evidence type="ECO:0000313" key="3">
    <source>
        <dbReference type="WBParaSite" id="SSTP_0000347200.1"/>
    </source>
</evidence>
<keyword evidence="1" id="KW-0732">Signal</keyword>
<feature type="signal peptide" evidence="1">
    <location>
        <begin position="1"/>
        <end position="20"/>
    </location>
</feature>
<reference evidence="3" key="1">
    <citation type="submission" date="2015-08" db="UniProtKB">
        <authorList>
            <consortium name="WormBaseParasite"/>
        </authorList>
    </citation>
    <scope>IDENTIFICATION</scope>
</reference>
<dbReference type="GO" id="GO:0005615">
    <property type="term" value="C:extracellular space"/>
    <property type="evidence" value="ECO:0007669"/>
    <property type="project" value="TreeGrafter"/>
</dbReference>
<keyword evidence="2" id="KW-1185">Reference proteome</keyword>
<evidence type="ECO:0000313" key="4">
    <source>
        <dbReference type="WBParaSite" id="TCONS_00000194.p1"/>
    </source>
</evidence>
<evidence type="ECO:0000313" key="2">
    <source>
        <dbReference type="Proteomes" id="UP000035681"/>
    </source>
</evidence>
<feature type="chain" id="PRO_5005327311" evidence="1">
    <location>
        <begin position="21"/>
        <end position="161"/>
    </location>
</feature>
<evidence type="ECO:0000256" key="1">
    <source>
        <dbReference type="SAM" id="SignalP"/>
    </source>
</evidence>
<name>A0A0K0E1V3_STRER</name>
<dbReference type="PANTHER" id="PTHR35015:SF1">
    <property type="entry name" value="NOTCH LIGAND OSM-11"/>
    <property type="match status" value="1"/>
</dbReference>
<dbReference type="InterPro" id="IPR053124">
    <property type="entry name" value="Notch_signaling_modulators"/>
</dbReference>
<dbReference type="PANTHER" id="PTHR35015">
    <property type="entry name" value="PROTEIN CBR-OSM-7-RELATED"/>
    <property type="match status" value="1"/>
</dbReference>
<sequence>MKQILCLVFILLLASIFINGAPNKLIEIACQRNPSLSMCYRGARMRDDPFPRKYHDKHGHIAQPRFFGRLLNDQPIYNDKSVMETFSNFAPATKISVKDLPEEVIKTCTPDCTALHCTNECKCAHTHSVVHRICNPPASAHIANHCQSWYSKCPMFHPIQY</sequence>
<accession>A0A0K0E1V3</accession>
<dbReference type="WBParaSite" id="SSTP_0000347200.1">
    <property type="protein sequence ID" value="SSTP_0000347200.1"/>
    <property type="gene ID" value="SSTP_0000347200"/>
</dbReference>
<organism evidence="3">
    <name type="scientific">Strongyloides stercoralis</name>
    <name type="common">Threadworm</name>
    <dbReference type="NCBI Taxonomy" id="6248"/>
    <lineage>
        <taxon>Eukaryota</taxon>
        <taxon>Metazoa</taxon>
        <taxon>Ecdysozoa</taxon>
        <taxon>Nematoda</taxon>
        <taxon>Chromadorea</taxon>
        <taxon>Rhabditida</taxon>
        <taxon>Tylenchina</taxon>
        <taxon>Panagrolaimomorpha</taxon>
        <taxon>Strongyloidoidea</taxon>
        <taxon>Strongyloididae</taxon>
        <taxon>Strongyloides</taxon>
    </lineage>
</organism>
<protein>
    <submittedName>
        <fullName evidence="3 4">Uncharacterized protein</fullName>
    </submittedName>
</protein>
<dbReference type="GO" id="GO:0045747">
    <property type="term" value="P:positive regulation of Notch signaling pathway"/>
    <property type="evidence" value="ECO:0007669"/>
    <property type="project" value="TreeGrafter"/>
</dbReference>